<dbReference type="Proteomes" id="UP000006222">
    <property type="component" value="Unassembled WGS sequence"/>
</dbReference>
<reference evidence="1 2" key="1">
    <citation type="journal article" date="2013" name="Mar. Genomics">
        <title>Expression of sulfatases in Rhodopirellula baltica and the diversity of sulfatases in the genus Rhodopirellula.</title>
        <authorList>
            <person name="Wegner C.E."/>
            <person name="Richter-Heitmann T."/>
            <person name="Klindworth A."/>
            <person name="Klockow C."/>
            <person name="Richter M."/>
            <person name="Achstetter T."/>
            <person name="Glockner F.O."/>
            <person name="Harder J."/>
        </authorList>
    </citation>
    <scope>NUCLEOTIDE SEQUENCE [LARGE SCALE GENOMIC DNA]</scope>
    <source>
        <strain evidence="1 2">WH47</strain>
    </source>
</reference>
<sequence length="49" mass="5350">MEMAAVAIAIALSKRRFQLRWDMALCLLHGVGCEFESSGSIWIALVPSA</sequence>
<dbReference type="PATRIC" id="fig|991778.3.peg.1014"/>
<dbReference type="AlphaFoldDB" id="F2AMQ7"/>
<gene>
    <name evidence="1" type="ORF">RBWH47_02539</name>
</gene>
<evidence type="ECO:0000313" key="2">
    <source>
        <dbReference type="Proteomes" id="UP000006222"/>
    </source>
</evidence>
<accession>F2AMQ7</accession>
<proteinExistence type="predicted"/>
<evidence type="ECO:0000313" key="1">
    <source>
        <dbReference type="EMBL" id="EGF29024.1"/>
    </source>
</evidence>
<organism evidence="1 2">
    <name type="scientific">Rhodopirellula baltica WH47</name>
    <dbReference type="NCBI Taxonomy" id="991778"/>
    <lineage>
        <taxon>Bacteria</taxon>
        <taxon>Pseudomonadati</taxon>
        <taxon>Planctomycetota</taxon>
        <taxon>Planctomycetia</taxon>
        <taxon>Pirellulales</taxon>
        <taxon>Pirellulaceae</taxon>
        <taxon>Rhodopirellula</taxon>
    </lineage>
</organism>
<comment type="caution">
    <text evidence="1">The sequence shown here is derived from an EMBL/GenBank/DDBJ whole genome shotgun (WGS) entry which is preliminary data.</text>
</comment>
<protein>
    <submittedName>
        <fullName evidence="1">Uncharacterized protein</fullName>
    </submittedName>
</protein>
<dbReference type="EMBL" id="AFAR01000056">
    <property type="protein sequence ID" value="EGF29024.1"/>
    <property type="molecule type" value="Genomic_DNA"/>
</dbReference>
<name>F2AMQ7_RHOBT</name>